<name>A0A4U6QPF5_9ACTN</name>
<evidence type="ECO:0000256" key="2">
    <source>
        <dbReference type="ARBA" id="ARBA00022448"/>
    </source>
</evidence>
<sequence>MLDTRGKRITAAIVVLALVAGVVWIAVPTAQAAPIPTRDVTITAAGGPGVAEPVQLDATVYLPATTPAPAVIVAHGFGGSKQSVAGDAEDLARAGFVVLAYSARGFGRSTGQIGLDSLDYEIPDGRAVVDWLAQQPEVQQDGPNDPRVGVTGGSYGGALSLMLAGTDPRVDAAVPLITWNNLEQALFPNMQTTEADLAAGTPAAAAGVDDGVFKKLWASTLMASVTTGAALAASPTGIATGDSGDSGFVRRGGGSSTAATPAQTAVPTAGADSGSDPAGAVTESSEPSSAATSSPSSSSSDGNGTGTNGGGSTDIGSLAAQVGCGRMMLQLCVAYAEAAQTGRINDDLAALLQRSSPSQVVGDITAPTLLVQGERDTLFGLDQADANARAIAANGTPVAVTWYNGGHDGGSPDAATETQITDWLRYYLQPPLPAGSSAPAQPSGAFTYTVDGPLSDSGAARSRTLQASSYPGLTAGTSTDRPSIALTGDPQFAVNPPGASPASISTLPGLSGIASTALSTFLGGLPGQTARFRSAPFSDLTLITGTPRVTVTVSRLPLPTATTDAASTGAADDGAVLFASLAKVSEGGTRSLAGGAVSPIRLTDLPADGSPVTVTVSLPAAALQVEPGSTIEVSLSTTDQSFAGPTRPAAYRIALADPATGVSGAGISAPEVPGDRVSASEIPVGQLVGLIVVAALLALALLFGGRVRRRPKDVDPALADVPLSITGLGKAYPGGVAAVQDVGFRVEKGQVLGLLGPNGAGKTTTLRMVMGLITPTAGEIRVFGHRVTPGAPILSRIGSFVEGSGFLPHLSGRANLELYWKATGRPAEDAHLDAALAIAGLGKAVDRRVRTYSQGMRQRLAIAQAMLGLPELLLLDEPTNGLDPPQIHAMREVLRRYAATGRTVLVSSHLLSEVEQTCTHVVVVHLGRTIAAGTVGDLVASSGEMLFTVGPATGSGDPRERAAEVLAPLADDVEITETGVAADLGTRDPALAVTALVQAGVPVQGAAPRNRLEDVFLSLVGASGDPGGTGRGAAAAGSSSDHPAGGTGTQGGNRRRFGRGRPNPDGSASDGRPVAGGPQDGDRR</sequence>
<dbReference type="Gene3D" id="3.40.50.300">
    <property type="entry name" value="P-loop containing nucleotide triphosphate hydrolases"/>
    <property type="match status" value="1"/>
</dbReference>
<dbReference type="Pfam" id="PF08530">
    <property type="entry name" value="PepX_C"/>
    <property type="match status" value="1"/>
</dbReference>
<comment type="caution">
    <text evidence="9">The sequence shown here is derived from an EMBL/GenBank/DDBJ whole genome shotgun (WGS) entry which is preliminary data.</text>
</comment>
<dbReference type="InterPro" id="IPR008979">
    <property type="entry name" value="Galactose-bd-like_sf"/>
</dbReference>
<dbReference type="AlphaFoldDB" id="A0A4U6QPF5"/>
<dbReference type="GO" id="GO:0005524">
    <property type="term" value="F:ATP binding"/>
    <property type="evidence" value="ECO:0007669"/>
    <property type="project" value="UniProtKB-KW"/>
</dbReference>
<evidence type="ECO:0000256" key="3">
    <source>
        <dbReference type="ARBA" id="ARBA00022741"/>
    </source>
</evidence>
<evidence type="ECO:0000256" key="7">
    <source>
        <dbReference type="SAM" id="Phobius"/>
    </source>
</evidence>
<dbReference type="Gene3D" id="2.60.120.260">
    <property type="entry name" value="Galactose-binding domain-like"/>
    <property type="match status" value="1"/>
</dbReference>
<dbReference type="SUPFAM" id="SSF53474">
    <property type="entry name" value="alpha/beta-Hydrolases"/>
    <property type="match status" value="1"/>
</dbReference>
<keyword evidence="7" id="KW-0812">Transmembrane</keyword>
<keyword evidence="10" id="KW-1185">Reference proteome</keyword>
<keyword evidence="7" id="KW-1133">Transmembrane helix</keyword>
<dbReference type="InterPro" id="IPR029058">
    <property type="entry name" value="AB_hydrolase_fold"/>
</dbReference>
<evidence type="ECO:0000256" key="4">
    <source>
        <dbReference type="ARBA" id="ARBA00022801"/>
    </source>
</evidence>
<dbReference type="InterPro" id="IPR027417">
    <property type="entry name" value="P-loop_NTPase"/>
</dbReference>
<dbReference type="PANTHER" id="PTHR43335:SF4">
    <property type="entry name" value="ABC TRANSPORTER, ATP-BINDING PROTEIN"/>
    <property type="match status" value="1"/>
</dbReference>
<dbReference type="SMART" id="SM00939">
    <property type="entry name" value="PepX_C"/>
    <property type="match status" value="1"/>
</dbReference>
<feature type="compositionally biased region" description="Polar residues" evidence="6">
    <location>
        <begin position="466"/>
        <end position="481"/>
    </location>
</feature>
<dbReference type="InterPro" id="IPR017871">
    <property type="entry name" value="ABC_transporter-like_CS"/>
</dbReference>
<dbReference type="InterPro" id="IPR013736">
    <property type="entry name" value="Xaa-Pro_dipept_C"/>
</dbReference>
<dbReference type="Gene3D" id="3.40.50.1820">
    <property type="entry name" value="alpha/beta hydrolase"/>
    <property type="match status" value="2"/>
</dbReference>
<dbReference type="PROSITE" id="PS50893">
    <property type="entry name" value="ABC_TRANSPORTER_2"/>
    <property type="match status" value="1"/>
</dbReference>
<dbReference type="OrthoDB" id="9804819at2"/>
<feature type="region of interest" description="Disordered" evidence="6">
    <location>
        <begin position="234"/>
        <end position="312"/>
    </location>
</feature>
<dbReference type="GO" id="GO:0016887">
    <property type="term" value="F:ATP hydrolysis activity"/>
    <property type="evidence" value="ECO:0007669"/>
    <property type="project" value="InterPro"/>
</dbReference>
<reference evidence="9 10" key="1">
    <citation type="submission" date="2019-05" db="EMBL/GenBank/DDBJ databases">
        <title>Nakamurella sp. N5BH11, whole genome shotgun sequence.</title>
        <authorList>
            <person name="Tuo L."/>
        </authorList>
    </citation>
    <scope>NUCLEOTIDE SEQUENCE [LARGE SCALE GENOMIC DNA]</scope>
    <source>
        <strain evidence="9 10">N5BH11</strain>
    </source>
</reference>
<dbReference type="InterPro" id="IPR003593">
    <property type="entry name" value="AAA+_ATPase"/>
</dbReference>
<dbReference type="InterPro" id="IPR000383">
    <property type="entry name" value="Xaa-Pro-like_dom"/>
</dbReference>
<evidence type="ECO:0000313" key="10">
    <source>
        <dbReference type="Proteomes" id="UP000306985"/>
    </source>
</evidence>
<evidence type="ECO:0000259" key="8">
    <source>
        <dbReference type="PROSITE" id="PS50893"/>
    </source>
</evidence>
<feature type="compositionally biased region" description="Low complexity" evidence="6">
    <location>
        <begin position="256"/>
        <end position="302"/>
    </location>
</feature>
<dbReference type="Proteomes" id="UP000306985">
    <property type="component" value="Unassembled WGS sequence"/>
</dbReference>
<evidence type="ECO:0000256" key="6">
    <source>
        <dbReference type="SAM" id="MobiDB-lite"/>
    </source>
</evidence>
<proteinExistence type="inferred from homology"/>
<protein>
    <submittedName>
        <fullName evidence="9">Alpha/beta fold hydrolase</fullName>
    </submittedName>
</protein>
<feature type="compositionally biased region" description="Gly residues" evidence="6">
    <location>
        <begin position="303"/>
        <end position="312"/>
    </location>
</feature>
<keyword evidence="5" id="KW-0067">ATP-binding</keyword>
<feature type="domain" description="ABC transporter" evidence="8">
    <location>
        <begin position="723"/>
        <end position="951"/>
    </location>
</feature>
<evidence type="ECO:0000256" key="1">
    <source>
        <dbReference type="ARBA" id="ARBA00005417"/>
    </source>
</evidence>
<organism evidence="9 10">
    <name type="scientific">Nakamurella flava</name>
    <dbReference type="NCBI Taxonomy" id="2576308"/>
    <lineage>
        <taxon>Bacteria</taxon>
        <taxon>Bacillati</taxon>
        <taxon>Actinomycetota</taxon>
        <taxon>Actinomycetes</taxon>
        <taxon>Nakamurellales</taxon>
        <taxon>Nakamurellaceae</taxon>
        <taxon>Nakamurella</taxon>
    </lineage>
</organism>
<keyword evidence="4 9" id="KW-0378">Hydrolase</keyword>
<keyword evidence="7" id="KW-0472">Membrane</keyword>
<comment type="similarity">
    <text evidence="1">Belongs to the ABC transporter superfamily.</text>
</comment>
<dbReference type="InterPro" id="IPR003439">
    <property type="entry name" value="ABC_transporter-like_ATP-bd"/>
</dbReference>
<dbReference type="PANTHER" id="PTHR43335">
    <property type="entry name" value="ABC TRANSPORTER, ATP-BINDING PROTEIN"/>
    <property type="match status" value="1"/>
</dbReference>
<evidence type="ECO:0000313" key="9">
    <source>
        <dbReference type="EMBL" id="TKV62098.1"/>
    </source>
</evidence>
<dbReference type="Pfam" id="PF00005">
    <property type="entry name" value="ABC_tran"/>
    <property type="match status" value="1"/>
</dbReference>
<gene>
    <name evidence="9" type="ORF">FDO65_02835</name>
</gene>
<accession>A0A4U6QPF5</accession>
<dbReference type="Pfam" id="PF02129">
    <property type="entry name" value="Peptidase_S15"/>
    <property type="match status" value="1"/>
</dbReference>
<keyword evidence="2" id="KW-0813">Transport</keyword>
<dbReference type="EMBL" id="SZZH01000001">
    <property type="protein sequence ID" value="TKV62098.1"/>
    <property type="molecule type" value="Genomic_DNA"/>
</dbReference>
<evidence type="ECO:0000256" key="5">
    <source>
        <dbReference type="ARBA" id="ARBA00022840"/>
    </source>
</evidence>
<feature type="compositionally biased region" description="Low complexity" evidence="6">
    <location>
        <begin position="1032"/>
        <end position="1044"/>
    </location>
</feature>
<keyword evidence="3" id="KW-0547">Nucleotide-binding</keyword>
<dbReference type="SMART" id="SM00382">
    <property type="entry name" value="AAA"/>
    <property type="match status" value="1"/>
</dbReference>
<feature type="transmembrane region" description="Helical" evidence="7">
    <location>
        <begin position="684"/>
        <end position="703"/>
    </location>
</feature>
<dbReference type="SUPFAM" id="SSF52540">
    <property type="entry name" value="P-loop containing nucleoside triphosphate hydrolases"/>
    <property type="match status" value="1"/>
</dbReference>
<dbReference type="PROSITE" id="PS00211">
    <property type="entry name" value="ABC_TRANSPORTER_1"/>
    <property type="match status" value="1"/>
</dbReference>
<dbReference type="SUPFAM" id="SSF49785">
    <property type="entry name" value="Galactose-binding domain-like"/>
    <property type="match status" value="1"/>
</dbReference>
<feature type="region of interest" description="Disordered" evidence="6">
    <location>
        <begin position="466"/>
        <end position="500"/>
    </location>
</feature>
<dbReference type="GO" id="GO:0008239">
    <property type="term" value="F:dipeptidyl-peptidase activity"/>
    <property type="evidence" value="ECO:0007669"/>
    <property type="project" value="InterPro"/>
</dbReference>
<feature type="region of interest" description="Disordered" evidence="6">
    <location>
        <begin position="1028"/>
        <end position="1084"/>
    </location>
</feature>